<dbReference type="EC" id="5.4.99.-" evidence="4"/>
<organism evidence="7 8">
    <name type="scientific">Alistipes timonensis JC136</name>
    <dbReference type="NCBI Taxonomy" id="1033731"/>
    <lineage>
        <taxon>Bacteria</taxon>
        <taxon>Pseudomonadati</taxon>
        <taxon>Bacteroidota</taxon>
        <taxon>Bacteroidia</taxon>
        <taxon>Bacteroidales</taxon>
        <taxon>Rikenellaceae</taxon>
        <taxon>Alistipes</taxon>
    </lineage>
</organism>
<dbReference type="InterPro" id="IPR020094">
    <property type="entry name" value="TruA/RsuA/RluB/E/F_N"/>
</dbReference>
<dbReference type="GO" id="GO:0120159">
    <property type="term" value="F:rRNA pseudouridine synthase activity"/>
    <property type="evidence" value="ECO:0007669"/>
    <property type="project" value="UniProtKB-ARBA"/>
</dbReference>
<evidence type="ECO:0000256" key="5">
    <source>
        <dbReference type="SAM" id="MobiDB-lite"/>
    </source>
</evidence>
<dbReference type="InterPro" id="IPR020103">
    <property type="entry name" value="PsdUridine_synth_cat_dom_sf"/>
</dbReference>
<dbReference type="CDD" id="cd02870">
    <property type="entry name" value="PseudoU_synth_RsuA_like"/>
    <property type="match status" value="1"/>
</dbReference>
<keyword evidence="8" id="KW-1185">Reference proteome</keyword>
<dbReference type="RefSeq" id="WP_010260509.1">
    <property type="nucleotide sequence ID" value="NZ_CAEG01000005.1"/>
</dbReference>
<evidence type="ECO:0000256" key="4">
    <source>
        <dbReference type="RuleBase" id="RU003887"/>
    </source>
</evidence>
<dbReference type="Pfam" id="PF00849">
    <property type="entry name" value="PseudoU_synth_2"/>
    <property type="match status" value="1"/>
</dbReference>
<dbReference type="InterPro" id="IPR050343">
    <property type="entry name" value="RsuA_PseudoU_synthase"/>
</dbReference>
<evidence type="ECO:0000256" key="3">
    <source>
        <dbReference type="PROSITE-ProRule" id="PRU00182"/>
    </source>
</evidence>
<comment type="similarity">
    <text evidence="1 4">Belongs to the pseudouridine synthase RsuA family.</text>
</comment>
<proteinExistence type="inferred from homology"/>
<dbReference type="OrthoDB" id="9807213at2"/>
<protein>
    <recommendedName>
        <fullName evidence="4">Pseudouridine synthase</fullName>
        <ecNumber evidence="4">5.4.99.-</ecNumber>
    </recommendedName>
</protein>
<dbReference type="Gene3D" id="3.30.70.1560">
    <property type="entry name" value="Alpha-L RNA-binding motif"/>
    <property type="match status" value="1"/>
</dbReference>
<evidence type="ECO:0000313" key="8">
    <source>
        <dbReference type="Proteomes" id="UP000183253"/>
    </source>
</evidence>
<dbReference type="GO" id="GO:0003723">
    <property type="term" value="F:RNA binding"/>
    <property type="evidence" value="ECO:0007669"/>
    <property type="project" value="UniProtKB-KW"/>
</dbReference>
<dbReference type="InterPro" id="IPR006145">
    <property type="entry name" value="PsdUridine_synth_RsuA/RluA"/>
</dbReference>
<dbReference type="CDD" id="cd00165">
    <property type="entry name" value="S4"/>
    <property type="match status" value="1"/>
</dbReference>
<dbReference type="PROSITE" id="PS50889">
    <property type="entry name" value="S4"/>
    <property type="match status" value="1"/>
</dbReference>
<accession>A0A1H4D4K3</accession>
<dbReference type="InterPro" id="IPR002942">
    <property type="entry name" value="S4_RNA-bd"/>
</dbReference>
<evidence type="ECO:0000256" key="1">
    <source>
        <dbReference type="ARBA" id="ARBA00008348"/>
    </source>
</evidence>
<dbReference type="PROSITE" id="PS01149">
    <property type="entry name" value="PSI_RSU"/>
    <property type="match status" value="1"/>
</dbReference>
<keyword evidence="2 4" id="KW-0413">Isomerase</keyword>
<dbReference type="Proteomes" id="UP000183253">
    <property type="component" value="Unassembled WGS sequence"/>
</dbReference>
<dbReference type="EMBL" id="FNRI01000005">
    <property type="protein sequence ID" value="SEA67753.1"/>
    <property type="molecule type" value="Genomic_DNA"/>
</dbReference>
<feature type="domain" description="RNA-binding S4" evidence="6">
    <location>
        <begin position="215"/>
        <end position="282"/>
    </location>
</feature>
<feature type="compositionally biased region" description="Basic and acidic residues" evidence="5">
    <location>
        <begin position="29"/>
        <end position="57"/>
    </location>
</feature>
<dbReference type="SUPFAM" id="SSF55174">
    <property type="entry name" value="Alpha-L RNA-binding motif"/>
    <property type="match status" value="1"/>
</dbReference>
<dbReference type="NCBIfam" id="TIGR00093">
    <property type="entry name" value="pseudouridine synthase"/>
    <property type="match status" value="1"/>
</dbReference>
<evidence type="ECO:0000313" key="7">
    <source>
        <dbReference type="EMBL" id="SEA67753.1"/>
    </source>
</evidence>
<dbReference type="GO" id="GO:0000455">
    <property type="term" value="P:enzyme-directed rRNA pseudouridine synthesis"/>
    <property type="evidence" value="ECO:0007669"/>
    <property type="project" value="UniProtKB-ARBA"/>
</dbReference>
<dbReference type="InterPro" id="IPR042092">
    <property type="entry name" value="PsdUridine_s_RsuA/RluB/E/F_cat"/>
</dbReference>
<keyword evidence="3" id="KW-0694">RNA-binding</keyword>
<dbReference type="InterPro" id="IPR000748">
    <property type="entry name" value="PsdUridine_synth_RsuA/RluB/E/F"/>
</dbReference>
<evidence type="ECO:0000256" key="2">
    <source>
        <dbReference type="ARBA" id="ARBA00023235"/>
    </source>
</evidence>
<gene>
    <name evidence="7" type="ORF">SAMN05444145_105148</name>
</gene>
<dbReference type="Gene3D" id="3.10.290.10">
    <property type="entry name" value="RNA-binding S4 domain"/>
    <property type="match status" value="1"/>
</dbReference>
<dbReference type="InterPro" id="IPR018496">
    <property type="entry name" value="PsdUridine_synth_RsuA/RluB_CS"/>
</dbReference>
<evidence type="ECO:0000259" key="6">
    <source>
        <dbReference type="SMART" id="SM00363"/>
    </source>
</evidence>
<dbReference type="Pfam" id="PF01479">
    <property type="entry name" value="S4"/>
    <property type="match status" value="1"/>
</dbReference>
<feature type="region of interest" description="Disordered" evidence="5">
    <location>
        <begin position="1"/>
        <end position="210"/>
    </location>
</feature>
<dbReference type="SMART" id="SM00363">
    <property type="entry name" value="S4"/>
    <property type="match status" value="1"/>
</dbReference>
<reference evidence="7 8" key="1">
    <citation type="submission" date="2016-10" db="EMBL/GenBank/DDBJ databases">
        <authorList>
            <person name="de Groot N.N."/>
        </authorList>
    </citation>
    <scope>NUCLEOTIDE SEQUENCE [LARGE SCALE GENOMIC DNA]</scope>
    <source>
        <strain evidence="7 8">DSM 25383</strain>
    </source>
</reference>
<dbReference type="PANTHER" id="PTHR47683:SF2">
    <property type="entry name" value="RNA-BINDING S4 DOMAIN-CONTAINING PROTEIN"/>
    <property type="match status" value="1"/>
</dbReference>
<dbReference type="Gene3D" id="3.30.70.580">
    <property type="entry name" value="Pseudouridine synthase I, catalytic domain, N-terminal subdomain"/>
    <property type="match status" value="1"/>
</dbReference>
<dbReference type="STRING" id="1033731.SAMN05444145_105148"/>
<dbReference type="PANTHER" id="PTHR47683">
    <property type="entry name" value="PSEUDOURIDINE SYNTHASE FAMILY PROTEIN-RELATED"/>
    <property type="match status" value="1"/>
</dbReference>
<dbReference type="SUPFAM" id="SSF55120">
    <property type="entry name" value="Pseudouridine synthase"/>
    <property type="match status" value="1"/>
</dbReference>
<name>A0A1H4D4K3_9BACT</name>
<dbReference type="AlphaFoldDB" id="A0A1H4D4K3"/>
<sequence length="449" mass="52048">MKDPKNDSTPVLERFGRDKRKRTVVATAERVERRPRLQRDAADSEQPSHDHQPERRASYNPHFTADNRPIFERSRREEGDRPRRSFDDSDRPRRAFDGDKPHRTFGDKPRTFGDKPRYDNSDRPRRSFDDNDRPRREEGDRPRRPFGEKPRYGDKPAYGEKKFGPKKFGDKKFGDKKFSDRKFSDKPYKPGGFRKQDDKPASYPKYDPAKQTGEIRLNRFLAQSGICSRREADDFITAGLVSVNGQVVTVLGTKVMPTDEVKFNDSRVQGEKKVYLVLNKPKGYVTSLDDPHAGKTVMELVQGACTERIYPVGRLDKNSLGLLLFTNDGDLTKQLTHPSYQKKKIYQVTLDKPLTRADMDRIAEGITLEDGEIFADEISYVKENKQEVGIEIHSGRNRIVRRIFEFLGYTVTKLDRVYYAGLTKKNLKRGAWRFLAREEVERLKSGQYE</sequence>
<dbReference type="InterPro" id="IPR036986">
    <property type="entry name" value="S4_RNA-bd_sf"/>
</dbReference>
<feature type="compositionally biased region" description="Basic and acidic residues" evidence="5">
    <location>
        <begin position="69"/>
        <end position="200"/>
    </location>
</feature>
<dbReference type="FunFam" id="3.10.290.10:FF:000003">
    <property type="entry name" value="Pseudouridine synthase"/>
    <property type="match status" value="1"/>
</dbReference>